<protein>
    <submittedName>
        <fullName evidence="2">Uncharacterized protein</fullName>
    </submittedName>
</protein>
<dbReference type="AlphaFoldDB" id="A0A4S4DU52"/>
<feature type="compositionally biased region" description="Basic residues" evidence="1">
    <location>
        <begin position="104"/>
        <end position="114"/>
    </location>
</feature>
<gene>
    <name evidence="2" type="ORF">TEA_019403</name>
</gene>
<dbReference type="Proteomes" id="UP000306102">
    <property type="component" value="Unassembled WGS sequence"/>
</dbReference>
<feature type="region of interest" description="Disordered" evidence="1">
    <location>
        <begin position="85"/>
        <end position="114"/>
    </location>
</feature>
<reference evidence="2 3" key="1">
    <citation type="journal article" date="2018" name="Proc. Natl. Acad. Sci. U.S.A.">
        <title>Draft genome sequence of Camellia sinensis var. sinensis provides insights into the evolution of the tea genome and tea quality.</title>
        <authorList>
            <person name="Wei C."/>
            <person name="Yang H."/>
            <person name="Wang S."/>
            <person name="Zhao J."/>
            <person name="Liu C."/>
            <person name="Gao L."/>
            <person name="Xia E."/>
            <person name="Lu Y."/>
            <person name="Tai Y."/>
            <person name="She G."/>
            <person name="Sun J."/>
            <person name="Cao H."/>
            <person name="Tong W."/>
            <person name="Gao Q."/>
            <person name="Li Y."/>
            <person name="Deng W."/>
            <person name="Jiang X."/>
            <person name="Wang W."/>
            <person name="Chen Q."/>
            <person name="Zhang S."/>
            <person name="Li H."/>
            <person name="Wu J."/>
            <person name="Wang P."/>
            <person name="Li P."/>
            <person name="Shi C."/>
            <person name="Zheng F."/>
            <person name="Jian J."/>
            <person name="Huang B."/>
            <person name="Shan D."/>
            <person name="Shi M."/>
            <person name="Fang C."/>
            <person name="Yue Y."/>
            <person name="Li F."/>
            <person name="Li D."/>
            <person name="Wei S."/>
            <person name="Han B."/>
            <person name="Jiang C."/>
            <person name="Yin Y."/>
            <person name="Xia T."/>
            <person name="Zhang Z."/>
            <person name="Bennetzen J.L."/>
            <person name="Zhao S."/>
            <person name="Wan X."/>
        </authorList>
    </citation>
    <scope>NUCLEOTIDE SEQUENCE [LARGE SCALE GENOMIC DNA]</scope>
    <source>
        <strain evidence="3">cv. Shuchazao</strain>
        <tissue evidence="2">Leaf</tissue>
    </source>
</reference>
<evidence type="ECO:0000313" key="3">
    <source>
        <dbReference type="Proteomes" id="UP000306102"/>
    </source>
</evidence>
<evidence type="ECO:0000313" key="2">
    <source>
        <dbReference type="EMBL" id="THG06036.1"/>
    </source>
</evidence>
<dbReference type="STRING" id="542762.A0A4S4DU52"/>
<name>A0A4S4DU52_CAMSN</name>
<dbReference type="EMBL" id="SDRB02010515">
    <property type="protein sequence ID" value="THG06036.1"/>
    <property type="molecule type" value="Genomic_DNA"/>
</dbReference>
<proteinExistence type="predicted"/>
<feature type="compositionally biased region" description="Basic and acidic residues" evidence="1">
    <location>
        <begin position="1"/>
        <end position="15"/>
    </location>
</feature>
<sequence length="152" mass="16477">MDSRRVPRTVIDPKVRQVGFFAPGGPPTRSHSTPPDPSSSSPPVSDLSPSGNTLSPVMIPPPRHLSDLSRQVPCAMLAGVPSVVPPPASLYPPAATTPPNSPPLRRRLEKSQRTHRHRDFLTEAILENSLPRSLVAASISQLPRPIIFRRVV</sequence>
<keyword evidence="3" id="KW-1185">Reference proteome</keyword>
<organism evidence="2 3">
    <name type="scientific">Camellia sinensis var. sinensis</name>
    <name type="common">China tea</name>
    <dbReference type="NCBI Taxonomy" id="542762"/>
    <lineage>
        <taxon>Eukaryota</taxon>
        <taxon>Viridiplantae</taxon>
        <taxon>Streptophyta</taxon>
        <taxon>Embryophyta</taxon>
        <taxon>Tracheophyta</taxon>
        <taxon>Spermatophyta</taxon>
        <taxon>Magnoliopsida</taxon>
        <taxon>eudicotyledons</taxon>
        <taxon>Gunneridae</taxon>
        <taxon>Pentapetalae</taxon>
        <taxon>asterids</taxon>
        <taxon>Ericales</taxon>
        <taxon>Theaceae</taxon>
        <taxon>Camellia</taxon>
    </lineage>
</organism>
<feature type="region of interest" description="Disordered" evidence="1">
    <location>
        <begin position="1"/>
        <end position="66"/>
    </location>
</feature>
<feature type="compositionally biased region" description="Low complexity" evidence="1">
    <location>
        <begin position="27"/>
        <end position="50"/>
    </location>
</feature>
<feature type="compositionally biased region" description="Pro residues" evidence="1">
    <location>
        <begin position="85"/>
        <end position="102"/>
    </location>
</feature>
<evidence type="ECO:0000256" key="1">
    <source>
        <dbReference type="SAM" id="MobiDB-lite"/>
    </source>
</evidence>
<accession>A0A4S4DU52</accession>
<comment type="caution">
    <text evidence="2">The sequence shown here is derived from an EMBL/GenBank/DDBJ whole genome shotgun (WGS) entry which is preliminary data.</text>
</comment>